<organism evidence="2 3">
    <name type="scientific">Neotoma lepida</name>
    <name type="common">Desert woodrat</name>
    <dbReference type="NCBI Taxonomy" id="56216"/>
    <lineage>
        <taxon>Eukaryota</taxon>
        <taxon>Metazoa</taxon>
        <taxon>Chordata</taxon>
        <taxon>Craniata</taxon>
        <taxon>Vertebrata</taxon>
        <taxon>Euteleostomi</taxon>
        <taxon>Mammalia</taxon>
        <taxon>Eutheria</taxon>
        <taxon>Euarchontoglires</taxon>
        <taxon>Glires</taxon>
        <taxon>Rodentia</taxon>
        <taxon>Myomorpha</taxon>
        <taxon>Muroidea</taxon>
        <taxon>Cricetidae</taxon>
        <taxon>Neotominae</taxon>
        <taxon>Neotoma</taxon>
    </lineage>
</organism>
<sequence length="85" mass="9091">MAVHQLHTKQSGSTRSHNPPSARKISSGFRRGSVSSGRTRKRSSVSASATFISLMAKACPMQFLREGGVRSLTAPRPSQAPSKPI</sequence>
<dbReference type="AlphaFoldDB" id="A0A1A6HHX1"/>
<evidence type="ECO:0000313" key="3">
    <source>
        <dbReference type="Proteomes" id="UP000092124"/>
    </source>
</evidence>
<dbReference type="EMBL" id="LZPO01027504">
    <property type="protein sequence ID" value="OBS78163.1"/>
    <property type="molecule type" value="Genomic_DNA"/>
</dbReference>
<feature type="compositionally biased region" description="Low complexity" evidence="1">
    <location>
        <begin position="26"/>
        <end position="37"/>
    </location>
</feature>
<evidence type="ECO:0000256" key="1">
    <source>
        <dbReference type="SAM" id="MobiDB-lite"/>
    </source>
</evidence>
<feature type="region of interest" description="Disordered" evidence="1">
    <location>
        <begin position="1"/>
        <end position="46"/>
    </location>
</feature>
<feature type="compositionally biased region" description="Polar residues" evidence="1">
    <location>
        <begin position="8"/>
        <end position="19"/>
    </location>
</feature>
<proteinExistence type="predicted"/>
<evidence type="ECO:0000313" key="2">
    <source>
        <dbReference type="EMBL" id="OBS78163.1"/>
    </source>
</evidence>
<dbReference type="Proteomes" id="UP000092124">
    <property type="component" value="Unassembled WGS sequence"/>
</dbReference>
<keyword evidence="3" id="KW-1185">Reference proteome</keyword>
<accession>A0A1A6HHX1</accession>
<gene>
    <name evidence="2" type="ORF">A6R68_19456</name>
</gene>
<protein>
    <submittedName>
        <fullName evidence="2">Uncharacterized protein</fullName>
    </submittedName>
</protein>
<reference evidence="2 3" key="1">
    <citation type="submission" date="2016-06" db="EMBL/GenBank/DDBJ databases">
        <title>The Draft Genome Sequence and Annotation of the Desert Woodrat Neotoma lepida.</title>
        <authorList>
            <person name="Campbell M."/>
            <person name="Oakeson K.F."/>
            <person name="Yandell M."/>
            <person name="Halpert J.R."/>
            <person name="Dearing D."/>
        </authorList>
    </citation>
    <scope>NUCLEOTIDE SEQUENCE [LARGE SCALE GENOMIC DNA]</scope>
    <source>
        <strain evidence="2">417</strain>
        <tissue evidence="2">Liver</tissue>
    </source>
</reference>
<name>A0A1A6HHX1_NEOLE</name>
<comment type="caution">
    <text evidence="2">The sequence shown here is derived from an EMBL/GenBank/DDBJ whole genome shotgun (WGS) entry which is preliminary data.</text>
</comment>